<feature type="signal peptide" evidence="1">
    <location>
        <begin position="1"/>
        <end position="21"/>
    </location>
</feature>
<evidence type="ECO:0008006" key="4">
    <source>
        <dbReference type="Google" id="ProtNLM"/>
    </source>
</evidence>
<accession>A0ABS0SXI9</accession>
<keyword evidence="1" id="KW-0732">Signal</keyword>
<dbReference type="Proteomes" id="UP000639859">
    <property type="component" value="Unassembled WGS sequence"/>
</dbReference>
<reference evidence="2 3" key="1">
    <citation type="submission" date="2020-11" db="EMBL/GenBank/DDBJ databases">
        <title>genome sequence of strain KACC 18849.</title>
        <authorList>
            <person name="Gao J."/>
            <person name="Zhang X."/>
        </authorList>
    </citation>
    <scope>NUCLEOTIDE SEQUENCE [LARGE SCALE GENOMIC DNA]</scope>
    <source>
        <strain evidence="2 3">KACC 18849</strain>
    </source>
</reference>
<protein>
    <recommendedName>
        <fullName evidence="4">DUF1579 domain-containing protein</fullName>
    </recommendedName>
</protein>
<organism evidence="2 3">
    <name type="scientific">Caulobacter hibisci</name>
    <dbReference type="NCBI Taxonomy" id="2035993"/>
    <lineage>
        <taxon>Bacteria</taxon>
        <taxon>Pseudomonadati</taxon>
        <taxon>Pseudomonadota</taxon>
        <taxon>Alphaproteobacteria</taxon>
        <taxon>Caulobacterales</taxon>
        <taxon>Caulobacteraceae</taxon>
        <taxon>Caulobacter</taxon>
    </lineage>
</organism>
<proteinExistence type="predicted"/>
<gene>
    <name evidence="2" type="ORF">I4Q42_11835</name>
</gene>
<comment type="caution">
    <text evidence="2">The sequence shown here is derived from an EMBL/GenBank/DDBJ whole genome shotgun (WGS) entry which is preliminary data.</text>
</comment>
<feature type="chain" id="PRO_5047525331" description="DUF1579 domain-containing protein" evidence="1">
    <location>
        <begin position="22"/>
        <end position="177"/>
    </location>
</feature>
<dbReference type="RefSeq" id="WP_198576274.1">
    <property type="nucleotide sequence ID" value="NZ_JADWOX010000007.1"/>
</dbReference>
<keyword evidence="3" id="KW-1185">Reference proteome</keyword>
<evidence type="ECO:0000256" key="1">
    <source>
        <dbReference type="SAM" id="SignalP"/>
    </source>
</evidence>
<sequence length="177" mass="18124">MRISVLLLASAALVMGGMAFAEEAPVGPPAQVRALTGCWRGEGAVMGKPVTIALAVKTTAGDAMVLVEADSHAKADPADTYAAHLLFGGRTTKTAEPAAVIGLWADSFGGDGASMGTGAVTAEGFEVAYPYDRSSFVNRWTVKADKVGWTIVVRDAGGKEQAFASYALAKAGCAKGR</sequence>
<evidence type="ECO:0000313" key="2">
    <source>
        <dbReference type="EMBL" id="MBI1684357.1"/>
    </source>
</evidence>
<evidence type="ECO:0000313" key="3">
    <source>
        <dbReference type="Proteomes" id="UP000639859"/>
    </source>
</evidence>
<dbReference type="EMBL" id="JADWOX010000007">
    <property type="protein sequence ID" value="MBI1684357.1"/>
    <property type="molecule type" value="Genomic_DNA"/>
</dbReference>
<name>A0ABS0SXI9_9CAUL</name>